<dbReference type="InterPro" id="IPR048876">
    <property type="entry name" value="BipA_C"/>
</dbReference>
<organism evidence="4 5">
    <name type="scientific">Candidatus Falkowbacteria bacterium HGW-Falkowbacteria-1</name>
    <dbReference type="NCBI Taxonomy" id="2013768"/>
    <lineage>
        <taxon>Bacteria</taxon>
        <taxon>Candidatus Falkowiibacteriota</taxon>
    </lineage>
</organism>
<evidence type="ECO:0000256" key="1">
    <source>
        <dbReference type="ARBA" id="ARBA00023134"/>
    </source>
</evidence>
<dbReference type="AlphaFoldDB" id="A0A2N2EAW2"/>
<dbReference type="Proteomes" id="UP000233517">
    <property type="component" value="Unassembled WGS sequence"/>
</dbReference>
<dbReference type="Pfam" id="PF00009">
    <property type="entry name" value="GTP_EFTU"/>
    <property type="match status" value="1"/>
</dbReference>
<dbReference type="InterPro" id="IPR000795">
    <property type="entry name" value="T_Tr_GTP-bd_dom"/>
</dbReference>
<dbReference type="SMART" id="SM00838">
    <property type="entry name" value="EFG_C"/>
    <property type="match status" value="1"/>
</dbReference>
<dbReference type="InterPro" id="IPR031157">
    <property type="entry name" value="G_TR_CS"/>
</dbReference>
<dbReference type="InterPro" id="IPR005225">
    <property type="entry name" value="Small_GTP-bd"/>
</dbReference>
<dbReference type="InterPro" id="IPR035647">
    <property type="entry name" value="EFG_III/V"/>
</dbReference>
<dbReference type="InterPro" id="IPR006298">
    <property type="entry name" value="BipA"/>
</dbReference>
<dbReference type="Gene3D" id="3.30.70.240">
    <property type="match status" value="1"/>
</dbReference>
<keyword evidence="1" id="KW-0547">Nucleotide-binding</keyword>
<protein>
    <recommendedName>
        <fullName evidence="2">50S ribosomal subunit assembly factor BipA</fullName>
    </recommendedName>
</protein>
<dbReference type="InterPro" id="IPR047041">
    <property type="entry name" value="BipA_GTP-bd_dom"/>
</dbReference>
<dbReference type="FunFam" id="3.40.50.300:FF:000055">
    <property type="entry name" value="GTP-binding protein TypA"/>
    <property type="match status" value="1"/>
</dbReference>
<dbReference type="InterPro" id="IPR009000">
    <property type="entry name" value="Transl_B-barrel_sf"/>
</dbReference>
<dbReference type="GO" id="GO:0003924">
    <property type="term" value="F:GTPase activity"/>
    <property type="evidence" value="ECO:0007669"/>
    <property type="project" value="InterPro"/>
</dbReference>
<dbReference type="InterPro" id="IPR035651">
    <property type="entry name" value="BipA_V"/>
</dbReference>
<evidence type="ECO:0000313" key="5">
    <source>
        <dbReference type="Proteomes" id="UP000233517"/>
    </source>
</evidence>
<dbReference type="Gene3D" id="2.40.30.10">
    <property type="entry name" value="Translation factors"/>
    <property type="match status" value="1"/>
</dbReference>
<dbReference type="GO" id="GO:0005829">
    <property type="term" value="C:cytosol"/>
    <property type="evidence" value="ECO:0007669"/>
    <property type="project" value="TreeGrafter"/>
</dbReference>
<dbReference type="NCBIfam" id="TIGR01394">
    <property type="entry name" value="TypA_BipA"/>
    <property type="match status" value="1"/>
</dbReference>
<dbReference type="Gene3D" id="3.40.50.300">
    <property type="entry name" value="P-loop containing nucleotide triphosphate hydrolases"/>
    <property type="match status" value="1"/>
</dbReference>
<name>A0A2N2EAW2_9BACT</name>
<dbReference type="EMBL" id="PHAI01000001">
    <property type="protein sequence ID" value="PKM91816.1"/>
    <property type="molecule type" value="Genomic_DNA"/>
</dbReference>
<dbReference type="CDD" id="cd03710">
    <property type="entry name" value="BipA_TypA_C"/>
    <property type="match status" value="1"/>
</dbReference>
<keyword evidence="1" id="KW-0342">GTP-binding</keyword>
<evidence type="ECO:0000313" key="4">
    <source>
        <dbReference type="EMBL" id="PKM91816.1"/>
    </source>
</evidence>
<accession>A0A2N2EAW2</accession>
<gene>
    <name evidence="4" type="primary">typA</name>
    <name evidence="4" type="ORF">CVU82_01255</name>
</gene>
<dbReference type="SUPFAM" id="SSF54980">
    <property type="entry name" value="EF-G C-terminal domain-like"/>
    <property type="match status" value="2"/>
</dbReference>
<dbReference type="InterPro" id="IPR000640">
    <property type="entry name" value="EFG_V-like"/>
</dbReference>
<dbReference type="Pfam" id="PF21018">
    <property type="entry name" value="BipA_C"/>
    <property type="match status" value="1"/>
</dbReference>
<dbReference type="GO" id="GO:1990904">
    <property type="term" value="C:ribonucleoprotein complex"/>
    <property type="evidence" value="ECO:0007669"/>
    <property type="project" value="TreeGrafter"/>
</dbReference>
<dbReference type="Gene3D" id="2.40.50.250">
    <property type="entry name" value="bipa protein"/>
    <property type="match status" value="1"/>
</dbReference>
<dbReference type="FunFam" id="3.30.70.870:FF:000003">
    <property type="entry name" value="GTP-binding protein TypA"/>
    <property type="match status" value="1"/>
</dbReference>
<dbReference type="CDD" id="cd01891">
    <property type="entry name" value="TypA_BipA"/>
    <property type="match status" value="1"/>
</dbReference>
<evidence type="ECO:0000259" key="3">
    <source>
        <dbReference type="PROSITE" id="PS51722"/>
    </source>
</evidence>
<dbReference type="InterPro" id="IPR027417">
    <property type="entry name" value="P-loop_NTPase"/>
</dbReference>
<feature type="domain" description="Tr-type G" evidence="3">
    <location>
        <begin position="1"/>
        <end position="191"/>
    </location>
</feature>
<dbReference type="FunFam" id="2.40.50.250:FF:000001">
    <property type="entry name" value="GTP-binding protein TypA"/>
    <property type="match status" value="1"/>
</dbReference>
<dbReference type="InterPro" id="IPR042116">
    <property type="entry name" value="TypA/BipA_C"/>
</dbReference>
<dbReference type="PRINTS" id="PR00315">
    <property type="entry name" value="ELONGATNFCT"/>
</dbReference>
<dbReference type="Gene3D" id="3.30.70.870">
    <property type="entry name" value="Elongation Factor G (Translational Gtpase), domain 3"/>
    <property type="match status" value="1"/>
</dbReference>
<dbReference type="FunFam" id="3.30.70.240:FF:000002">
    <property type="entry name" value="GTP-binding protein TypA"/>
    <property type="match status" value="1"/>
</dbReference>
<dbReference type="CDD" id="cd03691">
    <property type="entry name" value="BipA_TypA_II"/>
    <property type="match status" value="1"/>
</dbReference>
<dbReference type="SUPFAM" id="SSF50447">
    <property type="entry name" value="Translation proteins"/>
    <property type="match status" value="1"/>
</dbReference>
<dbReference type="PROSITE" id="PS51722">
    <property type="entry name" value="G_TR_2"/>
    <property type="match status" value="1"/>
</dbReference>
<evidence type="ECO:0000256" key="2">
    <source>
        <dbReference type="ARBA" id="ARBA00035722"/>
    </source>
</evidence>
<dbReference type="GO" id="GO:0005525">
    <property type="term" value="F:GTP binding"/>
    <property type="evidence" value="ECO:0007669"/>
    <property type="project" value="UniProtKB-KW"/>
</dbReference>
<dbReference type="Pfam" id="PF00679">
    <property type="entry name" value="EFG_C"/>
    <property type="match status" value="1"/>
</dbReference>
<proteinExistence type="predicted"/>
<sequence length="596" mass="66333">MDIRNIAIIAHVDHGKTTLTDALMSQTGMTSGETSMDSNALEKERGITIYSKNTSVFYKDTKINIVDTPGHADFSSEVERILRSIDCVLLLVDAQEGPMPQTKFVLKKSLELGLKPIVVINKIDKPAARSEEVVEMVYELFLDLGANDEQLDFSVIYAAAKQGIAKLSLSDESDNLNPLLDIILEKVKPASSANSENSSLTAQPFNLAYDNFLGRLAICRIYSGVVKSAQDIIVKNSAGENRTRRISKLFTFEGTQRKEVQEARAGDIVMIAGLPGIYIGETICEKPEQELLPAIKIDEPTISLNFLINNSPFAGREGKFVTNRQLKERLEKELEVNVGLRVDFSDLNFYKVYGRGELHVAILLENLRREGYELQVSQPQVIVKTIDGVDHEPFEEVTVDVPEAMSGTVIEKLSKRKGRMTDIKNQNGQSRLIFEMPTRGLLGYRNEFVVDTKGEGILCTHFLDFKPHVGNIERSELGSMISMISGKALAYALWNLQERGVLYIGPNIEVYEGMVIGNVAKGNDMSVNPIKGKNLTNVRASGSDEAIKLTPPVELSLEIGLSIMNGDEYLEVTPKSVRLRKKYLTELERSRVKRKE</sequence>
<dbReference type="PANTHER" id="PTHR42908:SF8">
    <property type="entry name" value="TR-TYPE G DOMAIN-CONTAINING PROTEIN"/>
    <property type="match status" value="1"/>
</dbReference>
<comment type="caution">
    <text evidence="4">The sequence shown here is derived from an EMBL/GenBank/DDBJ whole genome shotgun (WGS) entry which is preliminary data.</text>
</comment>
<dbReference type="InterPro" id="IPR047042">
    <property type="entry name" value="BipA_II"/>
</dbReference>
<dbReference type="PROSITE" id="PS00301">
    <property type="entry name" value="G_TR_1"/>
    <property type="match status" value="1"/>
</dbReference>
<reference evidence="4 5" key="1">
    <citation type="journal article" date="2017" name="ISME J.">
        <title>Potential for microbial H2 and metal transformations associated with novel bacteria and archaea in deep terrestrial subsurface sediments.</title>
        <authorList>
            <person name="Hernsdorf A.W."/>
            <person name="Amano Y."/>
            <person name="Miyakawa K."/>
            <person name="Ise K."/>
            <person name="Suzuki Y."/>
            <person name="Anantharaman K."/>
            <person name="Probst A."/>
            <person name="Burstein D."/>
            <person name="Thomas B.C."/>
            <person name="Banfield J.F."/>
        </authorList>
    </citation>
    <scope>NUCLEOTIDE SEQUENCE [LARGE SCALE GENOMIC DNA]</scope>
    <source>
        <strain evidence="4">HGW-Falkowbacteria-1</strain>
    </source>
</reference>
<dbReference type="SUPFAM" id="SSF52540">
    <property type="entry name" value="P-loop containing nucleoside triphosphate hydrolases"/>
    <property type="match status" value="1"/>
</dbReference>
<dbReference type="NCBIfam" id="TIGR00231">
    <property type="entry name" value="small_GTP"/>
    <property type="match status" value="1"/>
</dbReference>
<dbReference type="Pfam" id="PF03144">
    <property type="entry name" value="GTP_EFTU_D2"/>
    <property type="match status" value="1"/>
</dbReference>
<dbReference type="PANTHER" id="PTHR42908">
    <property type="entry name" value="TRANSLATION ELONGATION FACTOR-RELATED"/>
    <property type="match status" value="1"/>
</dbReference>
<dbReference type="InterPro" id="IPR004161">
    <property type="entry name" value="EFTu-like_2"/>
</dbReference>